<protein>
    <submittedName>
        <fullName evidence="1">Uncharacterized protein</fullName>
    </submittedName>
</protein>
<reference evidence="2" key="1">
    <citation type="journal article" date="2023" name="G3 (Bethesda)">
        <title>Genome assembly and association tests identify interacting loci associated with vigor, precocity, and sex in interspecific pistachio rootstocks.</title>
        <authorList>
            <person name="Palmer W."/>
            <person name="Jacygrad E."/>
            <person name="Sagayaradj S."/>
            <person name="Cavanaugh K."/>
            <person name="Han R."/>
            <person name="Bertier L."/>
            <person name="Beede B."/>
            <person name="Kafkas S."/>
            <person name="Golino D."/>
            <person name="Preece J."/>
            <person name="Michelmore R."/>
        </authorList>
    </citation>
    <scope>NUCLEOTIDE SEQUENCE [LARGE SCALE GENOMIC DNA]</scope>
</reference>
<dbReference type="Proteomes" id="UP001164250">
    <property type="component" value="Chromosome 10"/>
</dbReference>
<evidence type="ECO:0000313" key="2">
    <source>
        <dbReference type="Proteomes" id="UP001164250"/>
    </source>
</evidence>
<sequence>MEVLIDGGSTHNFVQERVAVHLGLPIIAAPHFTVNLFVLLIRRADVVLGTHWLATLGHILMDYKALTISFDWRGARLSLQGRHRKELNRFNYTYLPSPPLAESTSAPTISRVLAHFGDVFVMPTACSARPRYCHWLEGTLPPLAQLTSATFSHSDSLLETLSIDSPLVGSTHGYSMCPQDERQCLLLWMERPNHPPGSPPWSKHPYTHSLRTSLPDSINPQLARRYTDTQS</sequence>
<gene>
    <name evidence="1" type="ORF">Patl1_07643</name>
</gene>
<comment type="caution">
    <text evidence="1">The sequence shown here is derived from an EMBL/GenBank/DDBJ whole genome shotgun (WGS) entry which is preliminary data.</text>
</comment>
<dbReference type="EMBL" id="CM047906">
    <property type="protein sequence ID" value="KAJ0087114.1"/>
    <property type="molecule type" value="Genomic_DNA"/>
</dbReference>
<proteinExistence type="predicted"/>
<evidence type="ECO:0000313" key="1">
    <source>
        <dbReference type="EMBL" id="KAJ0087114.1"/>
    </source>
</evidence>
<accession>A0ACC1AK98</accession>
<name>A0ACC1AK98_9ROSI</name>
<organism evidence="1 2">
    <name type="scientific">Pistacia atlantica</name>
    <dbReference type="NCBI Taxonomy" id="434234"/>
    <lineage>
        <taxon>Eukaryota</taxon>
        <taxon>Viridiplantae</taxon>
        <taxon>Streptophyta</taxon>
        <taxon>Embryophyta</taxon>
        <taxon>Tracheophyta</taxon>
        <taxon>Spermatophyta</taxon>
        <taxon>Magnoliopsida</taxon>
        <taxon>eudicotyledons</taxon>
        <taxon>Gunneridae</taxon>
        <taxon>Pentapetalae</taxon>
        <taxon>rosids</taxon>
        <taxon>malvids</taxon>
        <taxon>Sapindales</taxon>
        <taxon>Anacardiaceae</taxon>
        <taxon>Pistacia</taxon>
    </lineage>
</organism>
<keyword evidence="2" id="KW-1185">Reference proteome</keyword>